<organism evidence="1">
    <name type="scientific">viral metagenome</name>
    <dbReference type="NCBI Taxonomy" id="1070528"/>
    <lineage>
        <taxon>unclassified sequences</taxon>
        <taxon>metagenomes</taxon>
        <taxon>organismal metagenomes</taxon>
    </lineage>
</organism>
<sequence length="105" mass="11629">MDKKIATRVIDTAAAAQTVIINKDPTDVHWLSYGVEVIGARGTIKIYDGLDANGKLVFQCEAGYAHFYIFDPPIPCEQACFISSDTGIACWTIAYASRKWQEEPK</sequence>
<proteinExistence type="predicted"/>
<gene>
    <name evidence="1" type="ORF">TM448A03803_0008</name>
</gene>
<dbReference type="EMBL" id="MT144444">
    <property type="protein sequence ID" value="QJA53713.1"/>
    <property type="molecule type" value="Genomic_DNA"/>
</dbReference>
<dbReference type="AlphaFoldDB" id="A0A6H2A0J6"/>
<name>A0A6H2A0J6_9ZZZZ</name>
<protein>
    <submittedName>
        <fullName evidence="1">Uncharacterized protein</fullName>
    </submittedName>
</protein>
<evidence type="ECO:0000313" key="1">
    <source>
        <dbReference type="EMBL" id="QJA53713.1"/>
    </source>
</evidence>
<reference evidence="1" key="1">
    <citation type="submission" date="2020-03" db="EMBL/GenBank/DDBJ databases">
        <title>The deep terrestrial virosphere.</title>
        <authorList>
            <person name="Holmfeldt K."/>
            <person name="Nilsson E."/>
            <person name="Simone D."/>
            <person name="Lopez-Fernandez M."/>
            <person name="Wu X."/>
            <person name="de Brujin I."/>
            <person name="Lundin D."/>
            <person name="Andersson A."/>
            <person name="Bertilsson S."/>
            <person name="Dopson M."/>
        </authorList>
    </citation>
    <scope>NUCLEOTIDE SEQUENCE</scope>
    <source>
        <strain evidence="1">TM448A03803</strain>
    </source>
</reference>
<accession>A0A6H2A0J6</accession>